<sequence length="341" mass="37670">MVDPFTLDIQAGEPLGDAMARSTMTVDIPIALDMQGLPLPPVTAWSGKQHYQLVLQTGGEQSIAIPWTPSGGTIWMNFGVIDEIDLDFAHFDASRADRSAASDVSATDADIEAIVNIYTGLQAAKPRAAEIASCYYNRIPLEFLEKDRRDSESGNCDRTALLASRQAPDALRAALRQLLNDAGDEIRNDPDAMNKMPRALNLGQWWLPNGNLVMLTVIPFSETSEDVSPSRLELSINIREFFRAGLSRLVRTCYDQQAIFPEKVTYTKEQAAQIFHGLYDDFYPPVIDGKIVTDTALLAHLDWSRLTDAYSSDPDTRRGFCELLTELGQKAGYNGPAAPLR</sequence>
<organism evidence="1 2">
    <name type="scientific">Paracoccus alcaliphilus</name>
    <dbReference type="NCBI Taxonomy" id="34002"/>
    <lineage>
        <taxon>Bacteria</taxon>
        <taxon>Pseudomonadati</taxon>
        <taxon>Pseudomonadota</taxon>
        <taxon>Alphaproteobacteria</taxon>
        <taxon>Rhodobacterales</taxon>
        <taxon>Paracoccaceae</taxon>
        <taxon>Paracoccus</taxon>
    </lineage>
</organism>
<dbReference type="Proteomes" id="UP000199054">
    <property type="component" value="Unassembled WGS sequence"/>
</dbReference>
<accession>A0A1H8PGU9</accession>
<dbReference type="STRING" id="34002.SAMN04489859_10956"/>
<name>A0A1H8PGU9_9RHOB</name>
<dbReference type="AlphaFoldDB" id="A0A1H8PGU9"/>
<proteinExistence type="predicted"/>
<reference evidence="1 2" key="1">
    <citation type="submission" date="2016-10" db="EMBL/GenBank/DDBJ databases">
        <authorList>
            <person name="de Groot N.N."/>
        </authorList>
    </citation>
    <scope>NUCLEOTIDE SEQUENCE [LARGE SCALE GENOMIC DNA]</scope>
    <source>
        <strain evidence="1 2">DSM 8512</strain>
    </source>
</reference>
<evidence type="ECO:0000313" key="2">
    <source>
        <dbReference type="Proteomes" id="UP000199054"/>
    </source>
</evidence>
<evidence type="ECO:0000313" key="1">
    <source>
        <dbReference type="EMBL" id="SEO41046.1"/>
    </source>
</evidence>
<dbReference type="EMBL" id="FODE01000095">
    <property type="protein sequence ID" value="SEO41046.1"/>
    <property type="molecule type" value="Genomic_DNA"/>
</dbReference>
<gene>
    <name evidence="1" type="ORF">SAMN04489859_10956</name>
</gene>
<protein>
    <submittedName>
        <fullName evidence="1">Uncharacterized protein</fullName>
    </submittedName>
</protein>
<keyword evidence="2" id="KW-1185">Reference proteome</keyword>